<keyword evidence="2" id="KW-1185">Reference proteome</keyword>
<name>A0ABM9DBB1_9BACT</name>
<dbReference type="Pfam" id="PF10055">
    <property type="entry name" value="DUF2292"/>
    <property type="match status" value="1"/>
</dbReference>
<accession>A0ABM9DBB1</accession>
<organism evidence="1 2">
    <name type="scientific">Trichlorobacter ammonificans</name>
    <dbReference type="NCBI Taxonomy" id="2916410"/>
    <lineage>
        <taxon>Bacteria</taxon>
        <taxon>Pseudomonadati</taxon>
        <taxon>Thermodesulfobacteriota</taxon>
        <taxon>Desulfuromonadia</taxon>
        <taxon>Geobacterales</taxon>
        <taxon>Geobacteraceae</taxon>
        <taxon>Trichlorobacter</taxon>
    </lineage>
</organism>
<gene>
    <name evidence="1" type="ORF">GEAMG1_2122</name>
</gene>
<dbReference type="RefSeq" id="WP_305732740.1">
    <property type="nucleotide sequence ID" value="NZ_OW150024.1"/>
</dbReference>
<dbReference type="EMBL" id="OW150024">
    <property type="protein sequence ID" value="CAH2031957.1"/>
    <property type="molecule type" value="Genomic_DNA"/>
</dbReference>
<sequence length="60" mass="6804">MEGTRPDPWNREVERLVRETLSSLRFGTVTLVVQDGRVIQVDKSEKIRVIRTGHIDGSGI</sequence>
<evidence type="ECO:0008006" key="3">
    <source>
        <dbReference type="Google" id="ProtNLM"/>
    </source>
</evidence>
<dbReference type="Proteomes" id="UP001295463">
    <property type="component" value="Chromosome"/>
</dbReference>
<evidence type="ECO:0000313" key="2">
    <source>
        <dbReference type="Proteomes" id="UP001295463"/>
    </source>
</evidence>
<evidence type="ECO:0000313" key="1">
    <source>
        <dbReference type="EMBL" id="CAH2031957.1"/>
    </source>
</evidence>
<proteinExistence type="predicted"/>
<protein>
    <recommendedName>
        <fullName evidence="3">DUF2292 domain-containing protein</fullName>
    </recommendedName>
</protein>
<reference evidence="1 2" key="1">
    <citation type="submission" date="2022-03" db="EMBL/GenBank/DDBJ databases">
        <authorList>
            <person name="Koch H."/>
        </authorList>
    </citation>
    <scope>NUCLEOTIDE SEQUENCE [LARGE SCALE GENOMIC DNA]</scope>
    <source>
        <strain evidence="1 2">G1</strain>
    </source>
</reference>
<dbReference type="InterPro" id="IPR018743">
    <property type="entry name" value="DUF2292"/>
</dbReference>